<dbReference type="InterPro" id="IPR006145">
    <property type="entry name" value="PsdUridine_synth_RsuA/RluA"/>
</dbReference>
<evidence type="ECO:0000256" key="4">
    <source>
        <dbReference type="PROSITE-ProRule" id="PRU00182"/>
    </source>
</evidence>
<dbReference type="NCBIfam" id="TIGR00093">
    <property type="entry name" value="pseudouridine synthase"/>
    <property type="match status" value="1"/>
</dbReference>
<dbReference type="Gene3D" id="3.30.70.580">
    <property type="entry name" value="Pseudouridine synthase I, catalytic domain, N-terminal subdomain"/>
    <property type="match status" value="1"/>
</dbReference>
<keyword evidence="2 4" id="KW-0694">RNA-binding</keyword>
<keyword evidence="8" id="KW-1185">Reference proteome</keyword>
<dbReference type="FunFam" id="3.30.70.1560:FF:000001">
    <property type="entry name" value="Pseudouridine synthase"/>
    <property type="match status" value="1"/>
</dbReference>
<dbReference type="AlphaFoldDB" id="A0A918D4Q0"/>
<comment type="similarity">
    <text evidence="1 5">Belongs to the pseudouridine synthase RsuA family.</text>
</comment>
<dbReference type="GO" id="GO:0003723">
    <property type="term" value="F:RNA binding"/>
    <property type="evidence" value="ECO:0007669"/>
    <property type="project" value="UniProtKB-KW"/>
</dbReference>
<evidence type="ECO:0000256" key="2">
    <source>
        <dbReference type="ARBA" id="ARBA00022884"/>
    </source>
</evidence>
<sequence>MRLDKMLSNMGVGTRKEVKAMLKKSLVTVNDASVKNGSKHIDPEIDVVKVDGQKIVYEKYIYLMLHKPDGILSATRDYHTRTVVDLIDPYFQHFQPFPVGRLDKDTEGLLLLTNDGDLAHRLLSPKKNVEKTYFATIEGRVTDEDIRKFKDGVDIGETELAKPAELVILRSGSISEIELTITEGKFHQVKRMFEAVGKKVTYLKRLRMGELTLDPSLPKGEYRRLNEEELAYCEQVKDVKHEVR</sequence>
<dbReference type="SUPFAM" id="SSF55120">
    <property type="entry name" value="Pseudouridine synthase"/>
    <property type="match status" value="1"/>
</dbReference>
<dbReference type="SUPFAM" id="SSF55174">
    <property type="entry name" value="Alpha-L RNA-binding motif"/>
    <property type="match status" value="1"/>
</dbReference>
<dbReference type="SMART" id="SM00363">
    <property type="entry name" value="S4"/>
    <property type="match status" value="1"/>
</dbReference>
<dbReference type="Proteomes" id="UP000624041">
    <property type="component" value="Unassembled WGS sequence"/>
</dbReference>
<dbReference type="Pfam" id="PF01479">
    <property type="entry name" value="S4"/>
    <property type="match status" value="1"/>
</dbReference>
<dbReference type="GO" id="GO:0000455">
    <property type="term" value="P:enzyme-directed rRNA pseudouridine synthesis"/>
    <property type="evidence" value="ECO:0007669"/>
    <property type="project" value="UniProtKB-ARBA"/>
</dbReference>
<dbReference type="InterPro" id="IPR000748">
    <property type="entry name" value="PsdUridine_synth_RsuA/RluB/E/F"/>
</dbReference>
<dbReference type="Gene3D" id="3.30.70.1560">
    <property type="entry name" value="Alpha-L RNA-binding motif"/>
    <property type="match status" value="1"/>
</dbReference>
<dbReference type="PANTHER" id="PTHR47683">
    <property type="entry name" value="PSEUDOURIDINE SYNTHASE FAMILY PROTEIN-RELATED"/>
    <property type="match status" value="1"/>
</dbReference>
<dbReference type="EC" id="5.4.99.-" evidence="5"/>
<dbReference type="FunFam" id="3.10.290.10:FF:000003">
    <property type="entry name" value="Pseudouridine synthase"/>
    <property type="match status" value="1"/>
</dbReference>
<evidence type="ECO:0000259" key="6">
    <source>
        <dbReference type="SMART" id="SM00363"/>
    </source>
</evidence>
<dbReference type="GO" id="GO:0005829">
    <property type="term" value="C:cytosol"/>
    <property type="evidence" value="ECO:0007669"/>
    <property type="project" value="UniProtKB-ARBA"/>
</dbReference>
<dbReference type="InterPro" id="IPR036986">
    <property type="entry name" value="S4_RNA-bd_sf"/>
</dbReference>
<proteinExistence type="inferred from homology"/>
<dbReference type="CDD" id="cd02553">
    <property type="entry name" value="PseudoU_synth_RsuA"/>
    <property type="match status" value="1"/>
</dbReference>
<reference evidence="7" key="2">
    <citation type="submission" date="2020-09" db="EMBL/GenBank/DDBJ databases">
        <authorList>
            <person name="Sun Q."/>
            <person name="Ohkuma M."/>
        </authorList>
    </citation>
    <scope>NUCLEOTIDE SEQUENCE</scope>
    <source>
        <strain evidence="7">JCM 17251</strain>
    </source>
</reference>
<comment type="caution">
    <text evidence="7">The sequence shown here is derived from an EMBL/GenBank/DDBJ whole genome shotgun (WGS) entry which is preliminary data.</text>
</comment>
<dbReference type="PANTHER" id="PTHR47683:SF4">
    <property type="entry name" value="PSEUDOURIDINE SYNTHASE"/>
    <property type="match status" value="1"/>
</dbReference>
<dbReference type="GO" id="GO:0120159">
    <property type="term" value="F:rRNA pseudouridine synthase activity"/>
    <property type="evidence" value="ECO:0007669"/>
    <property type="project" value="UniProtKB-ARBA"/>
</dbReference>
<dbReference type="InterPro" id="IPR050343">
    <property type="entry name" value="RsuA_PseudoU_synthase"/>
</dbReference>
<name>A0A918D4Q0_9BACI</name>
<dbReference type="Pfam" id="PF00849">
    <property type="entry name" value="PseudoU_synth_2"/>
    <property type="match status" value="1"/>
</dbReference>
<dbReference type="PROSITE" id="PS50889">
    <property type="entry name" value="S4"/>
    <property type="match status" value="1"/>
</dbReference>
<evidence type="ECO:0000313" key="7">
    <source>
        <dbReference type="EMBL" id="GGN67037.1"/>
    </source>
</evidence>
<accession>A0A918D4Q0</accession>
<feature type="domain" description="RNA-binding S4" evidence="6">
    <location>
        <begin position="1"/>
        <end position="61"/>
    </location>
</feature>
<keyword evidence="3 5" id="KW-0413">Isomerase</keyword>
<dbReference type="InterPro" id="IPR042092">
    <property type="entry name" value="PsdUridine_s_RsuA/RluB/E/F_cat"/>
</dbReference>
<dbReference type="InterPro" id="IPR018496">
    <property type="entry name" value="PsdUridine_synth_RsuA/RluB_CS"/>
</dbReference>
<dbReference type="RefSeq" id="WP_188859668.1">
    <property type="nucleotide sequence ID" value="NZ_BMOS01000053.1"/>
</dbReference>
<organism evidence="7 8">
    <name type="scientific">Oceanobacillus indicireducens</name>
    <dbReference type="NCBI Taxonomy" id="1004261"/>
    <lineage>
        <taxon>Bacteria</taxon>
        <taxon>Bacillati</taxon>
        <taxon>Bacillota</taxon>
        <taxon>Bacilli</taxon>
        <taxon>Bacillales</taxon>
        <taxon>Bacillaceae</taxon>
        <taxon>Oceanobacillus</taxon>
    </lineage>
</organism>
<dbReference type="InterPro" id="IPR020094">
    <property type="entry name" value="TruA/RsuA/RluB/E/F_N"/>
</dbReference>
<evidence type="ECO:0000256" key="5">
    <source>
        <dbReference type="RuleBase" id="RU003887"/>
    </source>
</evidence>
<dbReference type="PROSITE" id="PS01149">
    <property type="entry name" value="PSI_RSU"/>
    <property type="match status" value="1"/>
</dbReference>
<dbReference type="Gene3D" id="3.10.290.10">
    <property type="entry name" value="RNA-binding S4 domain"/>
    <property type="match status" value="1"/>
</dbReference>
<gene>
    <name evidence="7" type="ORF">GCM10007971_37600</name>
</gene>
<evidence type="ECO:0000256" key="3">
    <source>
        <dbReference type="ARBA" id="ARBA00023235"/>
    </source>
</evidence>
<dbReference type="EMBL" id="BMOS01000053">
    <property type="protein sequence ID" value="GGN67037.1"/>
    <property type="molecule type" value="Genomic_DNA"/>
</dbReference>
<reference evidence="7" key="1">
    <citation type="journal article" date="2014" name="Int. J. Syst. Evol. Microbiol.">
        <title>Complete genome sequence of Corynebacterium casei LMG S-19264T (=DSM 44701T), isolated from a smear-ripened cheese.</title>
        <authorList>
            <consortium name="US DOE Joint Genome Institute (JGI-PGF)"/>
            <person name="Walter F."/>
            <person name="Albersmeier A."/>
            <person name="Kalinowski J."/>
            <person name="Ruckert C."/>
        </authorList>
    </citation>
    <scope>NUCLEOTIDE SEQUENCE</scope>
    <source>
        <strain evidence="7">JCM 17251</strain>
    </source>
</reference>
<dbReference type="InterPro" id="IPR002942">
    <property type="entry name" value="S4_RNA-bd"/>
</dbReference>
<evidence type="ECO:0000313" key="8">
    <source>
        <dbReference type="Proteomes" id="UP000624041"/>
    </source>
</evidence>
<evidence type="ECO:0000256" key="1">
    <source>
        <dbReference type="ARBA" id="ARBA00008348"/>
    </source>
</evidence>
<dbReference type="InterPro" id="IPR020103">
    <property type="entry name" value="PsdUridine_synth_cat_dom_sf"/>
</dbReference>
<protein>
    <recommendedName>
        <fullName evidence="5">Pseudouridine synthase</fullName>
        <ecNumber evidence="5">5.4.99.-</ecNumber>
    </recommendedName>
</protein>